<sequence>MPPRPFPLPLRVGTDICSISRIRKILAPAEGTTIPRLERFLPKLLTWPERQYFGNRFGSHEPSSNHALAIAQFIAGRYSTSRPQGLILRERLTERLISGSESNTTFDVNSVDGQLCEISISHDTDWAVATAIVPTFETWNQK</sequence>
<dbReference type="EMBL" id="KZ805320">
    <property type="protein sequence ID" value="PVI04533.1"/>
    <property type="molecule type" value="Genomic_DNA"/>
</dbReference>
<evidence type="ECO:0000313" key="1">
    <source>
        <dbReference type="EMBL" id="PVI04533.1"/>
    </source>
</evidence>
<dbReference type="OrthoDB" id="15433at2759"/>
<evidence type="ECO:0000313" key="2">
    <source>
        <dbReference type="Proteomes" id="UP000244855"/>
    </source>
</evidence>
<reference evidence="1 2" key="1">
    <citation type="journal article" date="2018" name="Sci. Rep.">
        <title>Comparative genomics provides insights into the lifestyle and reveals functional heterogeneity of dark septate endophytic fungi.</title>
        <authorList>
            <person name="Knapp D.G."/>
            <person name="Nemeth J.B."/>
            <person name="Barry K."/>
            <person name="Hainaut M."/>
            <person name="Henrissat B."/>
            <person name="Johnson J."/>
            <person name="Kuo A."/>
            <person name="Lim J.H.P."/>
            <person name="Lipzen A."/>
            <person name="Nolan M."/>
            <person name="Ohm R.A."/>
            <person name="Tamas L."/>
            <person name="Grigoriev I.V."/>
            <person name="Spatafora J.W."/>
            <person name="Nagy L.G."/>
            <person name="Kovacs G.M."/>
        </authorList>
    </citation>
    <scope>NUCLEOTIDE SEQUENCE [LARGE SCALE GENOMIC DNA]</scope>
    <source>
        <strain evidence="1 2">DSE2036</strain>
    </source>
</reference>
<proteinExistence type="predicted"/>
<gene>
    <name evidence="1" type="ORF">DM02DRAFT_585818</name>
</gene>
<accession>A0A2V1E1U1</accession>
<dbReference type="AlphaFoldDB" id="A0A2V1E1U1"/>
<dbReference type="SUPFAM" id="SSF56214">
    <property type="entry name" value="4'-phosphopantetheinyl transferase"/>
    <property type="match status" value="1"/>
</dbReference>
<organism evidence="1 2">
    <name type="scientific">Periconia macrospinosa</name>
    <dbReference type="NCBI Taxonomy" id="97972"/>
    <lineage>
        <taxon>Eukaryota</taxon>
        <taxon>Fungi</taxon>
        <taxon>Dikarya</taxon>
        <taxon>Ascomycota</taxon>
        <taxon>Pezizomycotina</taxon>
        <taxon>Dothideomycetes</taxon>
        <taxon>Pleosporomycetidae</taxon>
        <taxon>Pleosporales</taxon>
        <taxon>Massarineae</taxon>
        <taxon>Periconiaceae</taxon>
        <taxon>Periconia</taxon>
    </lineage>
</organism>
<dbReference type="Proteomes" id="UP000244855">
    <property type="component" value="Unassembled WGS sequence"/>
</dbReference>
<evidence type="ECO:0008006" key="3">
    <source>
        <dbReference type="Google" id="ProtNLM"/>
    </source>
</evidence>
<dbReference type="GO" id="GO:0008897">
    <property type="term" value="F:holo-[acyl-carrier-protein] synthase activity"/>
    <property type="evidence" value="ECO:0007669"/>
    <property type="project" value="InterPro"/>
</dbReference>
<keyword evidence="2" id="KW-1185">Reference proteome</keyword>
<dbReference type="GO" id="GO:0000287">
    <property type="term" value="F:magnesium ion binding"/>
    <property type="evidence" value="ECO:0007669"/>
    <property type="project" value="InterPro"/>
</dbReference>
<dbReference type="InterPro" id="IPR037143">
    <property type="entry name" value="4-PPantetheinyl_Trfase_dom_sf"/>
</dbReference>
<protein>
    <recommendedName>
        <fullName evidence="3">4'-phosphopantetheinyl transferase domain-containing protein</fullName>
    </recommendedName>
</protein>
<dbReference type="Gene3D" id="3.90.470.20">
    <property type="entry name" value="4'-phosphopantetheinyl transferase domain"/>
    <property type="match status" value="1"/>
</dbReference>
<name>A0A2V1E1U1_9PLEO</name>